<feature type="transmembrane region" description="Helical" evidence="5">
    <location>
        <begin position="338"/>
        <end position="361"/>
    </location>
</feature>
<comment type="subcellular location">
    <subcellularLocation>
        <location evidence="1">Cell membrane</location>
        <topology evidence="1">Multi-pass membrane protein</topology>
    </subcellularLocation>
</comment>
<sequence>MRFMDLSAYRALWQTKGVAQLLASALIARLPVMATLVPVSFLAKDAAGNFGWAGVVAGAYSIGMAVGGPIWSRLADRRGGKWIVIGTGMAWSVVMTVLALLPFEWFRVMPVVSALAGAFVSPVTATLRAAWPRLVQGSGLRAVYALDATAQEVLFVVGPMLGAVMVSFASPRAGLLAAAAAAAVSIWWFGMQQQPAPKHDKETVRLTTPQLLWHRYRLPLILAFGFFVTSFSSVSLGIVAFADDHGNRLIAGVLETLWAVGSLVGGLVVGALPGRQRSYVWRRALLVSAGMLLCVFATGSTVALGIALMLSGLVLAPTVGALYERLGTMTPDSVRTEVFGWMGSGAMVGGAIGSAAGGFVVETFGVRYVWALAAGLALLATLSLLHIPPHEPAEVAVQEVPATA</sequence>
<feature type="transmembrane region" description="Helical" evidence="5">
    <location>
        <begin position="83"/>
        <end position="103"/>
    </location>
</feature>
<reference evidence="7 8" key="1">
    <citation type="submission" date="2019-03" db="EMBL/GenBank/DDBJ databases">
        <title>Genomic Encyclopedia of Type Strains, Phase III (KMG-III): the genomes of soil and plant-associated and newly described type strains.</title>
        <authorList>
            <person name="Whitman W."/>
        </authorList>
    </citation>
    <scope>NUCLEOTIDE SEQUENCE [LARGE SCALE GENOMIC DNA]</scope>
    <source>
        <strain evidence="7 8">VKM Ac-2527</strain>
    </source>
</reference>
<dbReference type="GO" id="GO:0005886">
    <property type="term" value="C:plasma membrane"/>
    <property type="evidence" value="ECO:0007669"/>
    <property type="project" value="UniProtKB-SubCell"/>
</dbReference>
<evidence type="ECO:0000256" key="2">
    <source>
        <dbReference type="ARBA" id="ARBA00022692"/>
    </source>
</evidence>
<feature type="transmembrane region" description="Helical" evidence="5">
    <location>
        <begin position="50"/>
        <end position="71"/>
    </location>
</feature>
<evidence type="ECO:0000256" key="5">
    <source>
        <dbReference type="SAM" id="Phobius"/>
    </source>
</evidence>
<feature type="transmembrane region" description="Helical" evidence="5">
    <location>
        <begin position="143"/>
        <end position="167"/>
    </location>
</feature>
<feature type="domain" description="Major facilitator superfamily (MFS) profile" evidence="6">
    <location>
        <begin position="166"/>
        <end position="404"/>
    </location>
</feature>
<name>A0A4R6JMA8_9ACTN</name>
<dbReference type="SUPFAM" id="SSF103473">
    <property type="entry name" value="MFS general substrate transporter"/>
    <property type="match status" value="1"/>
</dbReference>
<keyword evidence="3 5" id="KW-1133">Transmembrane helix</keyword>
<evidence type="ECO:0000256" key="3">
    <source>
        <dbReference type="ARBA" id="ARBA00022989"/>
    </source>
</evidence>
<proteinExistence type="predicted"/>
<evidence type="ECO:0000259" key="6">
    <source>
        <dbReference type="PROSITE" id="PS50850"/>
    </source>
</evidence>
<dbReference type="PANTHER" id="PTHR23542:SF1">
    <property type="entry name" value="MAJOR FACILITATOR SUPERFAMILY (MFS) PROFILE DOMAIN-CONTAINING PROTEIN"/>
    <property type="match status" value="1"/>
</dbReference>
<feature type="transmembrane region" description="Helical" evidence="5">
    <location>
        <begin position="173"/>
        <end position="191"/>
    </location>
</feature>
<dbReference type="InterPro" id="IPR036259">
    <property type="entry name" value="MFS_trans_sf"/>
</dbReference>
<dbReference type="Pfam" id="PF07690">
    <property type="entry name" value="MFS_1"/>
    <property type="match status" value="1"/>
</dbReference>
<evidence type="ECO:0000313" key="7">
    <source>
        <dbReference type="EMBL" id="TDO35846.1"/>
    </source>
</evidence>
<dbReference type="Gene3D" id="1.20.1250.20">
    <property type="entry name" value="MFS general substrate transporter like domains"/>
    <property type="match status" value="2"/>
</dbReference>
<dbReference type="Proteomes" id="UP000295388">
    <property type="component" value="Unassembled WGS sequence"/>
</dbReference>
<dbReference type="PANTHER" id="PTHR23542">
    <property type="match status" value="1"/>
</dbReference>
<feature type="transmembrane region" description="Helical" evidence="5">
    <location>
        <begin position="248"/>
        <end position="273"/>
    </location>
</feature>
<feature type="transmembrane region" description="Helical" evidence="5">
    <location>
        <begin position="220"/>
        <end position="242"/>
    </location>
</feature>
<comment type="caution">
    <text evidence="7">The sequence shown here is derived from an EMBL/GenBank/DDBJ whole genome shotgun (WGS) entry which is preliminary data.</text>
</comment>
<dbReference type="AlphaFoldDB" id="A0A4R6JMA8"/>
<keyword evidence="8" id="KW-1185">Reference proteome</keyword>
<feature type="transmembrane region" description="Helical" evidence="5">
    <location>
        <begin position="368"/>
        <end position="387"/>
    </location>
</feature>
<keyword evidence="2 5" id="KW-0812">Transmembrane</keyword>
<gene>
    <name evidence="7" type="ORF">EV643_121119</name>
</gene>
<evidence type="ECO:0000313" key="8">
    <source>
        <dbReference type="Proteomes" id="UP000295388"/>
    </source>
</evidence>
<feature type="transmembrane region" description="Helical" evidence="5">
    <location>
        <begin position="285"/>
        <end position="318"/>
    </location>
</feature>
<dbReference type="InterPro" id="IPR011701">
    <property type="entry name" value="MFS"/>
</dbReference>
<feature type="transmembrane region" description="Helical" evidence="5">
    <location>
        <begin position="109"/>
        <end position="131"/>
    </location>
</feature>
<dbReference type="GO" id="GO:0022857">
    <property type="term" value="F:transmembrane transporter activity"/>
    <property type="evidence" value="ECO:0007669"/>
    <property type="project" value="InterPro"/>
</dbReference>
<keyword evidence="4 5" id="KW-0472">Membrane</keyword>
<evidence type="ECO:0000256" key="4">
    <source>
        <dbReference type="ARBA" id="ARBA00023136"/>
    </source>
</evidence>
<dbReference type="InterPro" id="IPR020846">
    <property type="entry name" value="MFS_dom"/>
</dbReference>
<dbReference type="PROSITE" id="PS50850">
    <property type="entry name" value="MFS"/>
    <property type="match status" value="1"/>
</dbReference>
<evidence type="ECO:0000256" key="1">
    <source>
        <dbReference type="ARBA" id="ARBA00004651"/>
    </source>
</evidence>
<protein>
    <submittedName>
        <fullName evidence="7">Putative MFS family arabinose efflux permease</fullName>
    </submittedName>
</protein>
<organism evidence="7 8">
    <name type="scientific">Kribbella caucasensis</name>
    <dbReference type="NCBI Taxonomy" id="2512215"/>
    <lineage>
        <taxon>Bacteria</taxon>
        <taxon>Bacillati</taxon>
        <taxon>Actinomycetota</taxon>
        <taxon>Actinomycetes</taxon>
        <taxon>Propionibacteriales</taxon>
        <taxon>Kribbellaceae</taxon>
        <taxon>Kribbella</taxon>
    </lineage>
</organism>
<dbReference type="EMBL" id="SNWQ01000021">
    <property type="protein sequence ID" value="TDO35846.1"/>
    <property type="molecule type" value="Genomic_DNA"/>
</dbReference>
<accession>A0A4R6JMA8</accession>
<dbReference type="OrthoDB" id="4686510at2"/>